<dbReference type="RefSeq" id="WP_002595556.1">
    <property type="nucleotide sequence ID" value="NZ_KB851018.1"/>
</dbReference>
<evidence type="ECO:0000313" key="4">
    <source>
        <dbReference type="Proteomes" id="UP000013085"/>
    </source>
</evidence>
<dbReference type="InterPro" id="IPR043128">
    <property type="entry name" value="Rev_trsase/Diguanyl_cyclase"/>
</dbReference>
<reference evidence="3 4" key="1">
    <citation type="submission" date="2013-01" db="EMBL/GenBank/DDBJ databases">
        <title>The Genome Sequence of Clostridium clostridioforme 90A8.</title>
        <authorList>
            <consortium name="The Broad Institute Genome Sequencing Platform"/>
            <person name="Earl A."/>
            <person name="Ward D."/>
            <person name="Feldgarden M."/>
            <person name="Gevers D."/>
            <person name="Courvalin P."/>
            <person name="Lambert T."/>
            <person name="Walker B."/>
            <person name="Young S.K."/>
            <person name="Zeng Q."/>
            <person name="Gargeya S."/>
            <person name="Fitzgerald M."/>
            <person name="Haas B."/>
            <person name="Abouelleil A."/>
            <person name="Alvarado L."/>
            <person name="Arachchi H.M."/>
            <person name="Berlin A.M."/>
            <person name="Chapman S.B."/>
            <person name="Dewar J."/>
            <person name="Goldberg J."/>
            <person name="Griggs A."/>
            <person name="Gujja S."/>
            <person name="Hansen M."/>
            <person name="Howarth C."/>
            <person name="Imamovic A."/>
            <person name="Larimer J."/>
            <person name="McCowan C."/>
            <person name="Murphy C."/>
            <person name="Neiman D."/>
            <person name="Pearson M."/>
            <person name="Priest M."/>
            <person name="Roberts A."/>
            <person name="Saif S."/>
            <person name="Shea T."/>
            <person name="Sisk P."/>
            <person name="Sykes S."/>
            <person name="Wortman J."/>
            <person name="Nusbaum C."/>
            <person name="Birren B."/>
        </authorList>
    </citation>
    <scope>NUCLEOTIDE SEQUENCE [LARGE SCALE GENOMIC DNA]</scope>
    <source>
        <strain evidence="3 4">90A8</strain>
    </source>
</reference>
<dbReference type="PANTHER" id="PTHR45138">
    <property type="entry name" value="REGULATORY COMPONENTS OF SENSORY TRANSDUCTION SYSTEM"/>
    <property type="match status" value="1"/>
</dbReference>
<name>A0A0E2HDJ6_9FIRM</name>
<dbReference type="InterPro" id="IPR050469">
    <property type="entry name" value="Diguanylate_Cyclase"/>
</dbReference>
<dbReference type="InterPro" id="IPR000160">
    <property type="entry name" value="GGDEF_dom"/>
</dbReference>
<dbReference type="Gene3D" id="3.30.70.270">
    <property type="match status" value="1"/>
</dbReference>
<dbReference type="AlphaFoldDB" id="A0A0E2HDJ6"/>
<keyword evidence="1" id="KW-0812">Transmembrane</keyword>
<sequence>MWSRLEQFLGIIPDSPDFDEVIHALHGDVVKRNFLFHILIIMFECVMVISISMRPVGPFVKPRRVTYFALYLVLILAAAGVTWLETWIDRKKQADYRLYFRAEAVFLGFFSLWGVAVTLNDQLGGNGLTVYNYVVLILAIMSMMKPWQAALLFLADFILLNGLLPCFPDPAGLDNSFNNLMNSLFPTLAAAAVAASLYNSKLQAKRNEIIIRRQYRQIEAANQMLSREALSDALTNLGNRNRFKKTIQAFEFDKQGCGTLGCIYIDVNGLHEINNHLGHQAGDQMLKTISDIFQEYFDSQDIFRIGGDEFVILCKNVGRGDLEHRTEQVRRRTEEAGFFLSTGLEWRESALDIEDVIQKAERAMQENKRGFYSSKGGERQKRELNQYMERLISEKKDADRFLSILAPVFEGVFFVNLETDTVRQIFIPSYFQEMLEECGDKYSRALLLYADRMVEPQYASLFELCCDYSRLEAMLEGDEIPDFTYRKKDGSRLRLRILKFYHYDSAGKETLWIFSDIEINYIEL</sequence>
<evidence type="ECO:0000313" key="3">
    <source>
        <dbReference type="EMBL" id="ENZ17541.1"/>
    </source>
</evidence>
<evidence type="ECO:0000256" key="1">
    <source>
        <dbReference type="SAM" id="Phobius"/>
    </source>
</evidence>
<dbReference type="CDD" id="cd01949">
    <property type="entry name" value="GGDEF"/>
    <property type="match status" value="1"/>
</dbReference>
<keyword evidence="1" id="KW-0472">Membrane</keyword>
<feature type="domain" description="GGDEF" evidence="2">
    <location>
        <begin position="258"/>
        <end position="386"/>
    </location>
</feature>
<organism evidence="3 4">
    <name type="scientific">[Clostridium] clostridioforme 90A8</name>
    <dbReference type="NCBI Taxonomy" id="999408"/>
    <lineage>
        <taxon>Bacteria</taxon>
        <taxon>Bacillati</taxon>
        <taxon>Bacillota</taxon>
        <taxon>Clostridia</taxon>
        <taxon>Lachnospirales</taxon>
        <taxon>Lachnospiraceae</taxon>
        <taxon>Enterocloster</taxon>
    </lineage>
</organism>
<protein>
    <submittedName>
        <fullName evidence="3">Diguanylate cyclase (GGDEF) domain-containing protein</fullName>
    </submittedName>
</protein>
<feature type="transmembrane region" description="Helical" evidence="1">
    <location>
        <begin position="98"/>
        <end position="117"/>
    </location>
</feature>
<dbReference type="GeneID" id="57959692"/>
<dbReference type="SUPFAM" id="SSF55073">
    <property type="entry name" value="Nucleotide cyclase"/>
    <property type="match status" value="1"/>
</dbReference>
<proteinExistence type="predicted"/>
<dbReference type="Pfam" id="PF00990">
    <property type="entry name" value="GGDEF"/>
    <property type="match status" value="1"/>
</dbReference>
<dbReference type="HOGENOM" id="CLU_039712_0_0_9"/>
<dbReference type="GO" id="GO:0052621">
    <property type="term" value="F:diguanylate cyclase activity"/>
    <property type="evidence" value="ECO:0007669"/>
    <property type="project" value="TreeGrafter"/>
</dbReference>
<dbReference type="PANTHER" id="PTHR45138:SF9">
    <property type="entry name" value="DIGUANYLATE CYCLASE DGCM-RELATED"/>
    <property type="match status" value="1"/>
</dbReference>
<evidence type="ECO:0000259" key="2">
    <source>
        <dbReference type="PROSITE" id="PS50887"/>
    </source>
</evidence>
<dbReference type="InterPro" id="IPR029787">
    <property type="entry name" value="Nucleotide_cyclase"/>
</dbReference>
<dbReference type="PROSITE" id="PS50887">
    <property type="entry name" value="GGDEF"/>
    <property type="match status" value="1"/>
</dbReference>
<keyword evidence="1" id="KW-1133">Transmembrane helix</keyword>
<feature type="transmembrane region" description="Helical" evidence="1">
    <location>
        <begin position="34"/>
        <end position="53"/>
    </location>
</feature>
<dbReference type="SMART" id="SM00267">
    <property type="entry name" value="GGDEF"/>
    <property type="match status" value="1"/>
</dbReference>
<accession>A0A0E2HDJ6</accession>
<gene>
    <name evidence="3" type="ORF">HMPREF1090_01841</name>
</gene>
<feature type="transmembrane region" description="Helical" evidence="1">
    <location>
        <begin position="65"/>
        <end position="86"/>
    </location>
</feature>
<dbReference type="Proteomes" id="UP000013085">
    <property type="component" value="Unassembled WGS sequence"/>
</dbReference>
<comment type="caution">
    <text evidence="3">The sequence shown here is derived from an EMBL/GenBank/DDBJ whole genome shotgun (WGS) entry which is preliminary data.</text>
</comment>
<dbReference type="PATRIC" id="fig|999408.3.peg.1983"/>
<dbReference type="EMBL" id="AGYR01000014">
    <property type="protein sequence ID" value="ENZ17541.1"/>
    <property type="molecule type" value="Genomic_DNA"/>
</dbReference>
<dbReference type="NCBIfam" id="TIGR00254">
    <property type="entry name" value="GGDEF"/>
    <property type="match status" value="1"/>
</dbReference>